<dbReference type="InterPro" id="IPR010897">
    <property type="entry name" value="Spore_II_P"/>
</dbReference>
<feature type="compositionally biased region" description="Basic and acidic residues" evidence="1">
    <location>
        <begin position="161"/>
        <end position="173"/>
    </location>
</feature>
<dbReference type="OrthoDB" id="1633470at2"/>
<dbReference type="NCBIfam" id="TIGR02867">
    <property type="entry name" value="spore_II_P"/>
    <property type="match status" value="1"/>
</dbReference>
<dbReference type="KEGG" id="hli:HLI_18910"/>
<feature type="transmembrane region" description="Helical" evidence="2">
    <location>
        <begin position="21"/>
        <end position="42"/>
    </location>
</feature>
<reference evidence="3 4" key="1">
    <citation type="submission" date="2018-01" db="EMBL/GenBank/DDBJ databases">
        <title>The whole genome sequencing and assembly of Halobacillus litoralis ERB031 strain.</title>
        <authorList>
            <person name="Lee S.-J."/>
            <person name="Park M.-K."/>
            <person name="Kim J.-Y."/>
            <person name="Lee Y.-J."/>
            <person name="Yi H."/>
            <person name="Bahn Y.-S."/>
            <person name="Kim J.F."/>
            <person name="Lee D.-W."/>
        </authorList>
    </citation>
    <scope>NUCLEOTIDE SEQUENCE [LARGE SCALE GENOMIC DNA]</scope>
    <source>
        <strain evidence="3 4">ERB 031</strain>
    </source>
</reference>
<gene>
    <name evidence="3" type="ORF">HLI_18910</name>
</gene>
<dbReference type="Proteomes" id="UP000287756">
    <property type="component" value="Chromosome"/>
</dbReference>
<name>A0A410MHG7_9BACI</name>
<organism evidence="3 4">
    <name type="scientific">Halobacillus litoralis</name>
    <dbReference type="NCBI Taxonomy" id="45668"/>
    <lineage>
        <taxon>Bacteria</taxon>
        <taxon>Bacillati</taxon>
        <taxon>Bacillota</taxon>
        <taxon>Bacilli</taxon>
        <taxon>Bacillales</taxon>
        <taxon>Bacillaceae</taxon>
        <taxon>Halobacillus</taxon>
    </lineage>
</organism>
<evidence type="ECO:0000256" key="1">
    <source>
        <dbReference type="SAM" id="MobiDB-lite"/>
    </source>
</evidence>
<proteinExistence type="predicted"/>
<dbReference type="SUPFAM" id="SSF53187">
    <property type="entry name" value="Zn-dependent exopeptidases"/>
    <property type="match status" value="1"/>
</dbReference>
<accession>A0A410MHG7</accession>
<dbReference type="EMBL" id="CP026118">
    <property type="protein sequence ID" value="QAS54133.1"/>
    <property type="molecule type" value="Genomic_DNA"/>
</dbReference>
<keyword evidence="2" id="KW-0812">Transmembrane</keyword>
<protein>
    <submittedName>
        <fullName evidence="3">Stage II sporulation protein P</fullName>
    </submittedName>
</protein>
<feature type="region of interest" description="Disordered" evidence="1">
    <location>
        <begin position="135"/>
        <end position="173"/>
    </location>
</feature>
<evidence type="ECO:0000313" key="4">
    <source>
        <dbReference type="Proteomes" id="UP000287756"/>
    </source>
</evidence>
<dbReference type="Pfam" id="PF07454">
    <property type="entry name" value="SpoIIP"/>
    <property type="match status" value="1"/>
</dbReference>
<dbReference type="AlphaFoldDB" id="A0A410MHG7"/>
<evidence type="ECO:0000313" key="3">
    <source>
        <dbReference type="EMBL" id="QAS54133.1"/>
    </source>
</evidence>
<dbReference type="RefSeq" id="WP_128526404.1">
    <property type="nucleotide sequence ID" value="NZ_CP026118.1"/>
</dbReference>
<sequence>MSQYPKWKKNRTSYMKQGTGWAIIAITVLILLFIGIGILTGAKTTYRLYSDTIQEWTTKLEGSAFLYLFEMENRSFKDAHPEGNRIPGLGTLSFQLLTSLTPNDPRSLLGREIPGLSSYNSQIIIAGEGTDYSTLPIESEPPMIVDERGEVGDVEEEKEEKEDKDQTEEKPLGEEDIYIFHTHNTESFYPHLPDKSTAYDGKVNITLVGERLGESLEEKGIGTIVDKTDIASLLNEKGMKHYQSYDAMRPVVEEAISQNDGLKYFFDLHRDSISREHTTTTINGKEYARFAFVIGAEHPKYEQNLKFASELHQRLEDKYPGISRGVITKKGAGVDGVYNQDLHPNAIVIEFGGVNNHLDELYRSADIMAEVFSEYYFEDEKVNSDS</sequence>
<evidence type="ECO:0000256" key="2">
    <source>
        <dbReference type="SAM" id="Phobius"/>
    </source>
</evidence>
<keyword evidence="2" id="KW-0472">Membrane</keyword>
<keyword evidence="2" id="KW-1133">Transmembrane helix</keyword>